<proteinExistence type="predicted"/>
<reference evidence="1 2" key="1">
    <citation type="submission" date="2021-12" db="EMBL/GenBank/DDBJ databases">
        <title>Genome sequence of Kibdelosporangium philippinense ATCC 49844.</title>
        <authorList>
            <person name="Fedorov E.A."/>
            <person name="Omeragic M."/>
            <person name="Shalygina K.F."/>
            <person name="Maclea K.S."/>
        </authorList>
    </citation>
    <scope>NUCLEOTIDE SEQUENCE [LARGE SCALE GENOMIC DNA]</scope>
    <source>
        <strain evidence="1 2">ATCC 49844</strain>
    </source>
</reference>
<accession>A0ABS8Z3Z3</accession>
<keyword evidence="2" id="KW-1185">Reference proteome</keyword>
<comment type="caution">
    <text evidence="1">The sequence shown here is derived from an EMBL/GenBank/DDBJ whole genome shotgun (WGS) entry which is preliminary data.</text>
</comment>
<gene>
    <name evidence="1" type="ORF">LWC34_02130</name>
</gene>
<protein>
    <submittedName>
        <fullName evidence="1">Uncharacterized protein</fullName>
    </submittedName>
</protein>
<name>A0ABS8Z3Z3_9PSEU</name>
<organism evidence="1 2">
    <name type="scientific">Kibdelosporangium philippinense</name>
    <dbReference type="NCBI Taxonomy" id="211113"/>
    <lineage>
        <taxon>Bacteria</taxon>
        <taxon>Bacillati</taxon>
        <taxon>Actinomycetota</taxon>
        <taxon>Actinomycetes</taxon>
        <taxon>Pseudonocardiales</taxon>
        <taxon>Pseudonocardiaceae</taxon>
        <taxon>Kibdelosporangium</taxon>
    </lineage>
</organism>
<dbReference type="Proteomes" id="UP001521150">
    <property type="component" value="Unassembled WGS sequence"/>
</dbReference>
<dbReference type="EMBL" id="JAJVCN010000001">
    <property type="protein sequence ID" value="MCE7001644.1"/>
    <property type="molecule type" value="Genomic_DNA"/>
</dbReference>
<sequence>MARDLVQVPARLSRPVFLDVEVEAFSLARVAAVRPPQGDLVVSVAAMMQVAAVVKASLRPNMARIQAGTCHRQRKVVACRSVRASLEAVVYLRVVKQPGSVVACRSVRASLEAVVYLRVVKQPGSVVACLG</sequence>
<evidence type="ECO:0000313" key="2">
    <source>
        <dbReference type="Proteomes" id="UP001521150"/>
    </source>
</evidence>
<evidence type="ECO:0000313" key="1">
    <source>
        <dbReference type="EMBL" id="MCE7001644.1"/>
    </source>
</evidence>